<dbReference type="SMART" id="SM00454">
    <property type="entry name" value="SAM"/>
    <property type="match status" value="2"/>
</dbReference>
<dbReference type="PROSITE" id="PS50105">
    <property type="entry name" value="SAM_DOMAIN"/>
    <property type="match status" value="2"/>
</dbReference>
<dbReference type="InParanoid" id="E1ZYS3"/>
<proteinExistence type="predicted"/>
<feature type="domain" description="PID" evidence="4">
    <location>
        <begin position="380"/>
        <end position="506"/>
    </location>
</feature>
<dbReference type="EMBL" id="GL435242">
    <property type="protein sequence ID" value="EFN73613.1"/>
    <property type="molecule type" value="Genomic_DNA"/>
</dbReference>
<evidence type="ECO:0000256" key="3">
    <source>
        <dbReference type="SAM" id="MobiDB-lite"/>
    </source>
</evidence>
<dbReference type="InterPro" id="IPR011993">
    <property type="entry name" value="PH-like_dom_sf"/>
</dbReference>
<dbReference type="Gene3D" id="1.10.150.50">
    <property type="entry name" value="Transcription Factor, Ets-1"/>
    <property type="match status" value="2"/>
</dbReference>
<dbReference type="Proteomes" id="UP000000311">
    <property type="component" value="Unassembled WGS sequence"/>
</dbReference>
<dbReference type="InterPro" id="IPR001660">
    <property type="entry name" value="SAM"/>
</dbReference>
<reference evidence="6 7" key="1">
    <citation type="journal article" date="2010" name="Science">
        <title>Genomic comparison of the ants Camponotus floridanus and Harpegnathos saltator.</title>
        <authorList>
            <person name="Bonasio R."/>
            <person name="Zhang G."/>
            <person name="Ye C."/>
            <person name="Mutti N.S."/>
            <person name="Fang X."/>
            <person name="Qin N."/>
            <person name="Donahue G."/>
            <person name="Yang P."/>
            <person name="Li Q."/>
            <person name="Li C."/>
            <person name="Zhang P."/>
            <person name="Huang Z."/>
            <person name="Berger S.L."/>
            <person name="Reinberg D."/>
            <person name="Wang J."/>
            <person name="Liebig J."/>
        </authorList>
    </citation>
    <scope>NUCLEOTIDE SEQUENCE [LARGE SCALE GENOMIC DNA]</scope>
    <source>
        <strain evidence="7">C129</strain>
    </source>
</reference>
<protein>
    <submittedName>
        <fullName evidence="6">Ankyrin repeat and sterile alpha motif domain-containing protein 1B</fullName>
    </submittedName>
</protein>
<organism evidence="7">
    <name type="scientific">Camponotus floridanus</name>
    <name type="common">Florida carpenter ant</name>
    <dbReference type="NCBI Taxonomy" id="104421"/>
    <lineage>
        <taxon>Eukaryota</taxon>
        <taxon>Metazoa</taxon>
        <taxon>Ecdysozoa</taxon>
        <taxon>Arthropoda</taxon>
        <taxon>Hexapoda</taxon>
        <taxon>Insecta</taxon>
        <taxon>Pterygota</taxon>
        <taxon>Neoptera</taxon>
        <taxon>Endopterygota</taxon>
        <taxon>Hymenoptera</taxon>
        <taxon>Apocrita</taxon>
        <taxon>Aculeata</taxon>
        <taxon>Formicoidea</taxon>
        <taxon>Formicidae</taxon>
        <taxon>Formicinae</taxon>
        <taxon>Camponotus</taxon>
    </lineage>
</organism>
<dbReference type="InterPro" id="IPR006020">
    <property type="entry name" value="PTB/PI_dom"/>
</dbReference>
<keyword evidence="2" id="KW-0040">ANK repeat</keyword>
<dbReference type="AlphaFoldDB" id="E1ZYS3"/>
<sequence length="684" mass="74654">MPIGLLKGSVTAERPRTLRRLRNVYGQTACGMGIGSDGGGGDRLEDGEVAFRLSGDRDRDRDEKSLSIMSPFDEQEEWAKISEIMASFGTGLVRESVFVSELEKEFQTRLGLSSDISSSPIVSTSVGQWLSSLSLADYESLFINYGFDDLEFINGVLDESDLRDMGINSDQERAMIMDAVGLLNKRVEKGGGSHGQSVEEWLKSIHLENYAETFRKHLYTDMDRVKRIWEVELAAVLEIQKPAHRKRILASVNGPNSARAETRNGTGTNLEDLNKDLNTLKTNIQQLKEEIREKLPEATVDGNGGTSITSGTNSTTTGTLRHRKNRPAPQPPQRPSSHNGAISAPEQLEIRAPSELLFGVPSTLKTQWRHQPKALVTGCVTYVANYLGSTVVKELRGTESTKKSIQKLKKTFREPRVLDIMLAISYRGVRFLNTLTNEPICEHEIRNIHCACQDADDLTHFAYITKDHASSTHFCHVFCVPTMDQATEVILTLGQAFEVAYQMALKDKIGGHAIRSQSANQLTTLAGSSKPTTKMSVSPDSASDPLSRDTDHATALNSTACANPKMKSRSKSIPNPNLHTVNPNPTQDSNSNSSSSSTTTANCNPSSNYASSPSTNSITSSNSNSTTNQTAKLLVTHGRSHSVNDIKVNGNQLKLAPAPVDDIGIGVKDMKPGSRAPIALSEEL</sequence>
<feature type="compositionally biased region" description="Polar residues" evidence="3">
    <location>
        <begin position="571"/>
        <end position="581"/>
    </location>
</feature>
<name>E1ZYS3_CAMFO</name>
<evidence type="ECO:0000313" key="6">
    <source>
        <dbReference type="EMBL" id="EFN73613.1"/>
    </source>
</evidence>
<dbReference type="Pfam" id="PF00536">
    <property type="entry name" value="SAM_1"/>
    <property type="match status" value="1"/>
</dbReference>
<evidence type="ECO:0000256" key="1">
    <source>
        <dbReference type="ARBA" id="ARBA00022737"/>
    </source>
</evidence>
<dbReference type="PANTHER" id="PTHR24174:SF1">
    <property type="entry name" value="IP14385P"/>
    <property type="match status" value="1"/>
</dbReference>
<evidence type="ECO:0000259" key="4">
    <source>
        <dbReference type="PROSITE" id="PS01179"/>
    </source>
</evidence>
<dbReference type="InterPro" id="IPR041882">
    <property type="entry name" value="SAM_ANKS1_repeat2"/>
</dbReference>
<feature type="compositionally biased region" description="Low complexity" evidence="3">
    <location>
        <begin position="582"/>
        <end position="626"/>
    </location>
</feature>
<feature type="compositionally biased region" description="Low complexity" evidence="3">
    <location>
        <begin position="306"/>
        <end position="319"/>
    </location>
</feature>
<feature type="domain" description="SAM" evidence="5">
    <location>
        <begin position="193"/>
        <end position="258"/>
    </location>
</feature>
<feature type="region of interest" description="Disordered" evidence="3">
    <location>
        <begin position="254"/>
        <end position="273"/>
    </location>
</feature>
<dbReference type="SUPFAM" id="SSF47769">
    <property type="entry name" value="SAM/Pointed domain"/>
    <property type="match status" value="2"/>
</dbReference>
<feature type="compositionally biased region" description="Polar residues" evidence="3">
    <location>
        <begin position="526"/>
        <end position="541"/>
    </location>
</feature>
<dbReference type="Pfam" id="PF00640">
    <property type="entry name" value="PID"/>
    <property type="match status" value="1"/>
</dbReference>
<dbReference type="SUPFAM" id="SSF50729">
    <property type="entry name" value="PH domain-like"/>
    <property type="match status" value="1"/>
</dbReference>
<dbReference type="Gene3D" id="2.30.29.30">
    <property type="entry name" value="Pleckstrin-homology domain (PH domain)/Phosphotyrosine-binding domain (PTB)"/>
    <property type="match status" value="1"/>
</dbReference>
<dbReference type="PANTHER" id="PTHR24174">
    <property type="entry name" value="ANKYRIN REPEAT AND STERILE ALPHA MOTIF DOMAIN-CONTAINING PROTEIN 1"/>
    <property type="match status" value="1"/>
</dbReference>
<feature type="domain" description="SAM" evidence="5">
    <location>
        <begin position="121"/>
        <end position="186"/>
    </location>
</feature>
<dbReference type="PROSITE" id="PS01179">
    <property type="entry name" value="PID"/>
    <property type="match status" value="1"/>
</dbReference>
<dbReference type="GO" id="GO:0005829">
    <property type="term" value="C:cytosol"/>
    <property type="evidence" value="ECO:0007669"/>
    <property type="project" value="TreeGrafter"/>
</dbReference>
<evidence type="ECO:0000313" key="7">
    <source>
        <dbReference type="Proteomes" id="UP000000311"/>
    </source>
</evidence>
<feature type="region of interest" description="Disordered" evidence="3">
    <location>
        <begin position="526"/>
        <end position="626"/>
    </location>
</feature>
<dbReference type="STRING" id="104421.E1ZYS3"/>
<dbReference type="Pfam" id="PF07647">
    <property type="entry name" value="SAM_2"/>
    <property type="match status" value="1"/>
</dbReference>
<dbReference type="CDD" id="cd09500">
    <property type="entry name" value="SAM_AIDA1AB-like_repeat2"/>
    <property type="match status" value="1"/>
</dbReference>
<dbReference type="OrthoDB" id="5314041at2759"/>
<dbReference type="InterPro" id="IPR013761">
    <property type="entry name" value="SAM/pointed_sf"/>
</dbReference>
<dbReference type="CDD" id="cd01274">
    <property type="entry name" value="PTB_Anks"/>
    <property type="match status" value="1"/>
</dbReference>
<accession>E1ZYS3</accession>
<evidence type="ECO:0000256" key="2">
    <source>
        <dbReference type="ARBA" id="ARBA00023043"/>
    </source>
</evidence>
<feature type="compositionally biased region" description="Polar residues" evidence="3">
    <location>
        <begin position="263"/>
        <end position="273"/>
    </location>
</feature>
<keyword evidence="1" id="KW-0677">Repeat</keyword>
<dbReference type="OMA" id="DEGACGK"/>
<dbReference type="SMART" id="SM00462">
    <property type="entry name" value="PTB"/>
    <property type="match status" value="1"/>
</dbReference>
<gene>
    <name evidence="6" type="ORF">EAG_08410</name>
</gene>
<evidence type="ECO:0000259" key="5">
    <source>
        <dbReference type="PROSITE" id="PS50105"/>
    </source>
</evidence>
<keyword evidence="7" id="KW-1185">Reference proteome</keyword>
<feature type="region of interest" description="Disordered" evidence="3">
    <location>
        <begin position="295"/>
        <end position="341"/>
    </location>
</feature>
<dbReference type="InterPro" id="IPR033635">
    <property type="entry name" value="ANKS1/Caskin"/>
</dbReference>